<feature type="domain" description="Essential protein Yae1 N-terminal" evidence="5">
    <location>
        <begin position="631"/>
        <end position="669"/>
    </location>
</feature>
<evidence type="ECO:0000256" key="3">
    <source>
        <dbReference type="PROSITE-ProRule" id="PRU00023"/>
    </source>
</evidence>
<evidence type="ECO:0000259" key="6">
    <source>
        <dbReference type="Pfam" id="PF24883"/>
    </source>
</evidence>
<reference evidence="7 8" key="1">
    <citation type="journal article" date="2019" name="Appl. Microbiol. Biotechnol.">
        <title>Genome sequence of Isaria javanica and comparative genome analysis insights into family S53 peptidase evolution in fungal entomopathogens.</title>
        <authorList>
            <person name="Lin R."/>
            <person name="Zhang X."/>
            <person name="Xin B."/>
            <person name="Zou M."/>
            <person name="Gao Y."/>
            <person name="Qin F."/>
            <person name="Hu Q."/>
            <person name="Xie B."/>
            <person name="Cheng X."/>
        </authorList>
    </citation>
    <scope>NUCLEOTIDE SEQUENCE [LARGE SCALE GENOMIC DNA]</scope>
    <source>
        <strain evidence="7 8">IJ1G</strain>
    </source>
</reference>
<evidence type="ECO:0000256" key="2">
    <source>
        <dbReference type="ARBA" id="ARBA00023043"/>
    </source>
</evidence>
<evidence type="ECO:0000256" key="4">
    <source>
        <dbReference type="SAM" id="MobiDB-lite"/>
    </source>
</evidence>
<dbReference type="Gene3D" id="1.25.40.20">
    <property type="entry name" value="Ankyrin repeat-containing domain"/>
    <property type="match status" value="2"/>
</dbReference>
<feature type="repeat" description="ANK" evidence="3">
    <location>
        <begin position="387"/>
        <end position="411"/>
    </location>
</feature>
<feature type="region of interest" description="Disordered" evidence="4">
    <location>
        <begin position="587"/>
        <end position="623"/>
    </location>
</feature>
<feature type="repeat" description="ANK" evidence="3">
    <location>
        <begin position="456"/>
        <end position="478"/>
    </location>
</feature>
<dbReference type="Pfam" id="PF00023">
    <property type="entry name" value="Ank"/>
    <property type="match status" value="1"/>
</dbReference>
<dbReference type="SUPFAM" id="SSF48403">
    <property type="entry name" value="Ankyrin repeat"/>
    <property type="match status" value="1"/>
</dbReference>
<dbReference type="OrthoDB" id="20086at2759"/>
<dbReference type="InterPro" id="IPR056884">
    <property type="entry name" value="NPHP3-like_N"/>
</dbReference>
<feature type="compositionally biased region" description="Basic and acidic residues" evidence="4">
    <location>
        <begin position="549"/>
        <end position="566"/>
    </location>
</feature>
<dbReference type="STRING" id="43265.A0A545VUQ4"/>
<dbReference type="Proteomes" id="UP000315783">
    <property type="component" value="Unassembled WGS sequence"/>
</dbReference>
<dbReference type="PROSITE" id="PS50297">
    <property type="entry name" value="ANK_REP_REGION"/>
    <property type="match status" value="4"/>
</dbReference>
<evidence type="ECO:0000313" key="8">
    <source>
        <dbReference type="Proteomes" id="UP000315783"/>
    </source>
</evidence>
<name>A0A545VUQ4_9HYPO</name>
<gene>
    <name evidence="7" type="ORF">IF1G_07788</name>
</gene>
<dbReference type="Pfam" id="PF24883">
    <property type="entry name" value="NPHP3_N"/>
    <property type="match status" value="1"/>
</dbReference>
<feature type="repeat" description="ANK" evidence="3">
    <location>
        <begin position="490"/>
        <end position="522"/>
    </location>
</feature>
<keyword evidence="8" id="KW-1185">Reference proteome</keyword>
<organism evidence="7 8">
    <name type="scientific">Cordyceps javanica</name>
    <dbReference type="NCBI Taxonomy" id="43265"/>
    <lineage>
        <taxon>Eukaryota</taxon>
        <taxon>Fungi</taxon>
        <taxon>Dikarya</taxon>
        <taxon>Ascomycota</taxon>
        <taxon>Pezizomycotina</taxon>
        <taxon>Sordariomycetes</taxon>
        <taxon>Hypocreomycetidae</taxon>
        <taxon>Hypocreales</taxon>
        <taxon>Cordycipitaceae</taxon>
        <taxon>Cordyceps</taxon>
    </lineage>
</organism>
<evidence type="ECO:0000256" key="1">
    <source>
        <dbReference type="ARBA" id="ARBA00022737"/>
    </source>
</evidence>
<dbReference type="InterPro" id="IPR036770">
    <property type="entry name" value="Ankyrin_rpt-contain_sf"/>
</dbReference>
<proteinExistence type="predicted"/>
<dbReference type="Pfam" id="PF12796">
    <property type="entry name" value="Ank_2"/>
    <property type="match status" value="2"/>
</dbReference>
<sequence>MYRSLLLQLLEQRPELQDIFDSPKLKPPTGRFGQWSIDSVQAHFELAVQRVEGLTIMCFIDALDECDEDEVRDMVSFFERLGESSVNGDAQLFVCFASRHYPHITLSKGLYLVLERQSGHDQDISSYLDETLKLGHGEFADQIRAEVQRKASGVFMWVVLVVQILNKEFDRGRLYALKKKLRQIPSNLHQLFRDILSRGDTNQDESLLCIKWILFAAEPLTPAQLYFGLLAGLEPEELGRWNRDVITSSVMERYILDCSKGLAEVTAPPNPRVQFIHESVKDFLLKDNGFSDLWPELVAGFEGQSHESLKWCCFNYIEIDIYAALAIESSLPEEGTKHARNLNQKDFTFSSSHIVPAYLTHKGDEPMVVAFVLALDDADLESKDEVYGHTVLSWAARNGHDAVVRLLLEKGPVDTETKCYNSWTPLSWASWNGHEAVVERLLDIERTNADPKDSLTGWTALALASKNGHVGVVKLLLQTQRVNVNAADNHGKTPLSWAAWSGKVAVVRLLLEAGAFVESKDSNGQTPLSFAAGNGHEAVVRALLQTGRADVESRDQPRDLSAEDSHFSQGRGQPEVLDTEALVVAAPPPDPLDDVFGADSGFDVQDSMPRAPASTHPTDMSRLQAEHSTSGYREGVSVAKEASIQPGFDEGFSLGATIGQRAGHLVGILEGISNALEPLQNETSAEAGQLLARAREELSTTHIFSPDYWAPDGNWTYQVSSPRVEETEEVLFSDVAEAHPLIRKWTEIVDGQVKRWNIQLNILRDETGLRMEIISDEQAKSGVVQKTNKALDW</sequence>
<dbReference type="PROSITE" id="PS50088">
    <property type="entry name" value="ANK_REPEAT"/>
    <property type="match status" value="4"/>
</dbReference>
<feature type="repeat" description="ANK" evidence="3">
    <location>
        <begin position="523"/>
        <end position="547"/>
    </location>
</feature>
<protein>
    <submittedName>
        <fullName evidence="7">Essential protein Yae1</fullName>
    </submittedName>
</protein>
<dbReference type="Pfam" id="PF09811">
    <property type="entry name" value="Yae1_N"/>
    <property type="match status" value="1"/>
</dbReference>
<feature type="region of interest" description="Disordered" evidence="4">
    <location>
        <begin position="549"/>
        <end position="573"/>
    </location>
</feature>
<evidence type="ECO:0000313" key="7">
    <source>
        <dbReference type="EMBL" id="TQV93210.1"/>
    </source>
</evidence>
<dbReference type="PANTHER" id="PTHR24198:SF165">
    <property type="entry name" value="ANKYRIN REPEAT-CONTAINING PROTEIN-RELATED"/>
    <property type="match status" value="1"/>
</dbReference>
<accession>A0A545VUQ4</accession>
<keyword evidence="2 3" id="KW-0040">ANK repeat</keyword>
<keyword evidence="1" id="KW-0677">Repeat</keyword>
<dbReference type="EMBL" id="SPUK01000012">
    <property type="protein sequence ID" value="TQV93210.1"/>
    <property type="molecule type" value="Genomic_DNA"/>
</dbReference>
<dbReference type="InterPro" id="IPR019191">
    <property type="entry name" value="Essential_protein_Yae1_N"/>
</dbReference>
<dbReference type="InterPro" id="IPR002110">
    <property type="entry name" value="Ankyrin_rpt"/>
</dbReference>
<feature type="domain" description="Nephrocystin 3-like N-terminal" evidence="6">
    <location>
        <begin position="1"/>
        <end position="99"/>
    </location>
</feature>
<comment type="caution">
    <text evidence="7">The sequence shown here is derived from an EMBL/GenBank/DDBJ whole genome shotgun (WGS) entry which is preliminary data.</text>
</comment>
<dbReference type="PANTHER" id="PTHR24198">
    <property type="entry name" value="ANKYRIN REPEAT AND PROTEIN KINASE DOMAIN-CONTAINING PROTEIN"/>
    <property type="match status" value="1"/>
</dbReference>
<dbReference type="SMART" id="SM00248">
    <property type="entry name" value="ANK"/>
    <property type="match status" value="5"/>
</dbReference>
<evidence type="ECO:0000259" key="5">
    <source>
        <dbReference type="Pfam" id="PF09811"/>
    </source>
</evidence>
<dbReference type="AlphaFoldDB" id="A0A545VUQ4"/>